<proteinExistence type="predicted"/>
<sequence length="46" mass="5348">MENKNGRKKLTTLTPKTKEICKECKNNCKNTEGSTLVWCINFKDEK</sequence>
<name>A0A0F9FFQ1_9ZZZZ</name>
<reference evidence="1" key="1">
    <citation type="journal article" date="2015" name="Nature">
        <title>Complex archaea that bridge the gap between prokaryotes and eukaryotes.</title>
        <authorList>
            <person name="Spang A."/>
            <person name="Saw J.H."/>
            <person name="Jorgensen S.L."/>
            <person name="Zaremba-Niedzwiedzka K."/>
            <person name="Martijn J."/>
            <person name="Lind A.E."/>
            <person name="van Eijk R."/>
            <person name="Schleper C."/>
            <person name="Guy L."/>
            <person name="Ettema T.J."/>
        </authorList>
    </citation>
    <scope>NUCLEOTIDE SEQUENCE</scope>
</reference>
<evidence type="ECO:0000313" key="1">
    <source>
        <dbReference type="EMBL" id="KKL85123.1"/>
    </source>
</evidence>
<organism evidence="1">
    <name type="scientific">marine sediment metagenome</name>
    <dbReference type="NCBI Taxonomy" id="412755"/>
    <lineage>
        <taxon>unclassified sequences</taxon>
        <taxon>metagenomes</taxon>
        <taxon>ecological metagenomes</taxon>
    </lineage>
</organism>
<gene>
    <name evidence="1" type="ORF">LCGC14_1957850</name>
</gene>
<comment type="caution">
    <text evidence="1">The sequence shown here is derived from an EMBL/GenBank/DDBJ whole genome shotgun (WGS) entry which is preliminary data.</text>
</comment>
<accession>A0A0F9FFQ1</accession>
<dbReference type="EMBL" id="LAZR01021495">
    <property type="protein sequence ID" value="KKL85123.1"/>
    <property type="molecule type" value="Genomic_DNA"/>
</dbReference>
<protein>
    <submittedName>
        <fullName evidence="1">Uncharacterized protein</fullName>
    </submittedName>
</protein>
<dbReference type="AlphaFoldDB" id="A0A0F9FFQ1"/>